<comment type="caution">
    <text evidence="8">The sequence shown here is derived from an EMBL/GenBank/DDBJ whole genome shotgun (WGS) entry which is preliminary data.</text>
</comment>
<dbReference type="InterPro" id="IPR035994">
    <property type="entry name" value="Nucleoside_phosphorylase_sf"/>
</dbReference>
<reference evidence="8 9" key="1">
    <citation type="journal article" date="2020" name="ISME J.">
        <title>Comparative genomics reveals insights into cyanobacterial evolution and habitat adaptation.</title>
        <authorList>
            <person name="Chen M.Y."/>
            <person name="Teng W.K."/>
            <person name="Zhao L."/>
            <person name="Hu C.X."/>
            <person name="Zhou Y.K."/>
            <person name="Han B.P."/>
            <person name="Song L.R."/>
            <person name="Shu W.S."/>
        </authorList>
    </citation>
    <scope>NUCLEOTIDE SEQUENCE [LARGE SCALE GENOMIC DNA]</scope>
    <source>
        <strain evidence="8 9">FACHB-159</strain>
    </source>
</reference>
<name>A0ABR8KGX3_9NOSO</name>
<evidence type="ECO:0000256" key="6">
    <source>
        <dbReference type="ARBA" id="ARBA00048447"/>
    </source>
</evidence>
<organism evidence="8 9">
    <name type="scientific">Nostoc paludosum FACHB-159</name>
    <dbReference type="NCBI Taxonomy" id="2692908"/>
    <lineage>
        <taxon>Bacteria</taxon>
        <taxon>Bacillati</taxon>
        <taxon>Cyanobacteriota</taxon>
        <taxon>Cyanophyceae</taxon>
        <taxon>Nostocales</taxon>
        <taxon>Nostocaceae</taxon>
        <taxon>Nostoc</taxon>
    </lineage>
</organism>
<accession>A0ABR8KGX3</accession>
<comment type="catalytic activity">
    <reaction evidence="6">
        <text>uridine + phosphate = alpha-D-ribose 1-phosphate + uracil</text>
        <dbReference type="Rhea" id="RHEA:24388"/>
        <dbReference type="ChEBI" id="CHEBI:16704"/>
        <dbReference type="ChEBI" id="CHEBI:17568"/>
        <dbReference type="ChEBI" id="CHEBI:43474"/>
        <dbReference type="ChEBI" id="CHEBI:57720"/>
        <dbReference type="EC" id="2.4.2.3"/>
    </reaction>
</comment>
<dbReference type="Proteomes" id="UP000637383">
    <property type="component" value="Unassembled WGS sequence"/>
</dbReference>
<dbReference type="InterPro" id="IPR000845">
    <property type="entry name" value="Nucleoside_phosphorylase_d"/>
</dbReference>
<dbReference type="PROSITE" id="PS01232">
    <property type="entry name" value="PNP_UDP_1"/>
    <property type="match status" value="1"/>
</dbReference>
<sequence>MPNKQFYHIGFGQDDLGSSPPTIALLSGDPERSRLIAQTYLQDVRLLSENRGLNSYLGFLPNGRPILSATSGMGAPSLSIVVNELVQIGIRQIIRIGTCGSIQPHIAVGSVVISNAALCRQGAANDIAPVEYPAAADPFLTVALVKAAQELKADYYLGITASVDTFYEGQERTDSANPNLMRSLHGITEEYRRLNILNYEMESGTLFKMAGVYNFAAAAICGVVAGRTVSENIILEQRDTAVKNAIAIAVHAATTIFEPGN</sequence>
<dbReference type="InterPro" id="IPR018016">
    <property type="entry name" value="Nucleoside_phosphorylase_CS"/>
</dbReference>
<feature type="domain" description="Nucleoside phosphorylase" evidence="7">
    <location>
        <begin position="22"/>
        <end position="251"/>
    </location>
</feature>
<keyword evidence="9" id="KW-1185">Reference proteome</keyword>
<dbReference type="EMBL" id="JACJTU010000033">
    <property type="protein sequence ID" value="MBD2737550.1"/>
    <property type="molecule type" value="Genomic_DNA"/>
</dbReference>
<dbReference type="Gene3D" id="3.40.50.1580">
    <property type="entry name" value="Nucleoside phosphorylase domain"/>
    <property type="match status" value="1"/>
</dbReference>
<keyword evidence="4" id="KW-0328">Glycosyltransferase</keyword>
<evidence type="ECO:0000256" key="1">
    <source>
        <dbReference type="ARBA" id="ARBA00010456"/>
    </source>
</evidence>
<dbReference type="PANTHER" id="PTHR43691">
    <property type="entry name" value="URIDINE PHOSPHORYLASE"/>
    <property type="match status" value="1"/>
</dbReference>
<dbReference type="SUPFAM" id="SSF53167">
    <property type="entry name" value="Purine and uridine phosphorylases"/>
    <property type="match status" value="1"/>
</dbReference>
<evidence type="ECO:0000256" key="4">
    <source>
        <dbReference type="ARBA" id="ARBA00022676"/>
    </source>
</evidence>
<protein>
    <recommendedName>
        <fullName evidence="3">Uridine phosphorylase</fullName>
        <ecNumber evidence="2">2.4.2.3</ecNumber>
    </recommendedName>
</protein>
<dbReference type="EC" id="2.4.2.3" evidence="2"/>
<gene>
    <name evidence="8" type="ORF">H6H03_27320</name>
</gene>
<evidence type="ECO:0000256" key="2">
    <source>
        <dbReference type="ARBA" id="ARBA00011888"/>
    </source>
</evidence>
<comment type="similarity">
    <text evidence="1">Belongs to the PNP/UDP phosphorylase family.</text>
</comment>
<dbReference type="PANTHER" id="PTHR43691:SF11">
    <property type="entry name" value="FI09636P-RELATED"/>
    <property type="match status" value="1"/>
</dbReference>
<evidence type="ECO:0000259" key="7">
    <source>
        <dbReference type="Pfam" id="PF01048"/>
    </source>
</evidence>
<evidence type="ECO:0000313" key="8">
    <source>
        <dbReference type="EMBL" id="MBD2737550.1"/>
    </source>
</evidence>
<keyword evidence="5" id="KW-0808">Transferase</keyword>
<evidence type="ECO:0000256" key="5">
    <source>
        <dbReference type="ARBA" id="ARBA00022679"/>
    </source>
</evidence>
<proteinExistence type="inferred from homology"/>
<evidence type="ECO:0000256" key="3">
    <source>
        <dbReference type="ARBA" id="ARBA00021980"/>
    </source>
</evidence>
<dbReference type="Pfam" id="PF01048">
    <property type="entry name" value="PNP_UDP_1"/>
    <property type="match status" value="1"/>
</dbReference>
<evidence type="ECO:0000313" key="9">
    <source>
        <dbReference type="Proteomes" id="UP000637383"/>
    </source>
</evidence>
<dbReference type="RefSeq" id="WP_190958136.1">
    <property type="nucleotide sequence ID" value="NZ_JACJTU010000033.1"/>
</dbReference>
<dbReference type="CDD" id="cd17767">
    <property type="entry name" value="UP_EcUdp-like"/>
    <property type="match status" value="1"/>
</dbReference>